<dbReference type="SUPFAM" id="SSF47473">
    <property type="entry name" value="EF-hand"/>
    <property type="match status" value="1"/>
</dbReference>
<dbReference type="RefSeq" id="XP_067922510.1">
    <property type="nucleotide sequence ID" value="XM_068065513.1"/>
</dbReference>
<dbReference type="Pfam" id="PF21550">
    <property type="entry name" value="MTIP_N"/>
    <property type="match status" value="1"/>
</dbReference>
<dbReference type="PANTHER" id="PTHR23048">
    <property type="entry name" value="MYOSIN LIGHT CHAIN 1, 3"/>
    <property type="match status" value="1"/>
</dbReference>
<dbReference type="GO" id="GO:0016460">
    <property type="term" value="C:myosin II complex"/>
    <property type="evidence" value="ECO:0007669"/>
    <property type="project" value="TreeGrafter"/>
</dbReference>
<evidence type="ECO:0000256" key="4">
    <source>
        <dbReference type="ARBA" id="ARBA00022990"/>
    </source>
</evidence>
<dbReference type="Gene3D" id="1.10.238.10">
    <property type="entry name" value="EF-hand"/>
    <property type="match status" value="2"/>
</dbReference>
<evidence type="ECO:0000259" key="6">
    <source>
        <dbReference type="PROSITE" id="PS50222"/>
    </source>
</evidence>
<dbReference type="VEuPathDB" id="ToxoDB:CSUI_005337"/>
<dbReference type="InterPro" id="IPR049007">
    <property type="entry name" value="MTIP_EFh"/>
</dbReference>
<evidence type="ECO:0000256" key="3">
    <source>
        <dbReference type="ARBA" id="ARBA00022737"/>
    </source>
</evidence>
<dbReference type="InterPro" id="IPR011992">
    <property type="entry name" value="EF-hand-dom_pair"/>
</dbReference>
<evidence type="ECO:0000256" key="1">
    <source>
        <dbReference type="ARBA" id="ARBA00020786"/>
    </source>
</evidence>
<keyword evidence="3" id="KW-0677">Repeat</keyword>
<dbReference type="PROSITE" id="PS50222">
    <property type="entry name" value="EF_HAND_2"/>
    <property type="match status" value="1"/>
</dbReference>
<dbReference type="Proteomes" id="UP000221165">
    <property type="component" value="Unassembled WGS sequence"/>
</dbReference>
<dbReference type="InterPro" id="IPR002048">
    <property type="entry name" value="EF_hand_dom"/>
</dbReference>
<evidence type="ECO:0000256" key="2">
    <source>
        <dbReference type="ARBA" id="ARBA00022723"/>
    </source>
</evidence>
<dbReference type="EMBL" id="MIGC01002583">
    <property type="protein sequence ID" value="PHJ20824.1"/>
    <property type="molecule type" value="Genomic_DNA"/>
</dbReference>
<organism evidence="7 8">
    <name type="scientific">Cystoisospora suis</name>
    <dbReference type="NCBI Taxonomy" id="483139"/>
    <lineage>
        <taxon>Eukaryota</taxon>
        <taxon>Sar</taxon>
        <taxon>Alveolata</taxon>
        <taxon>Apicomplexa</taxon>
        <taxon>Conoidasida</taxon>
        <taxon>Coccidia</taxon>
        <taxon>Eucoccidiorida</taxon>
        <taxon>Eimeriorina</taxon>
        <taxon>Sarcocystidae</taxon>
        <taxon>Cystoisospora</taxon>
    </lineage>
</organism>
<dbReference type="AlphaFoldDB" id="A0A2C6KXZ4"/>
<feature type="compositionally biased region" description="Acidic residues" evidence="5">
    <location>
        <begin position="45"/>
        <end position="54"/>
    </location>
</feature>
<dbReference type="GeneID" id="94428724"/>
<keyword evidence="2" id="KW-0479">Metal-binding</keyword>
<keyword evidence="4" id="KW-0007">Acetylation</keyword>
<accession>A0A2C6KXZ4</accession>
<feature type="domain" description="EF-hand" evidence="6">
    <location>
        <begin position="149"/>
        <end position="184"/>
    </location>
</feature>
<evidence type="ECO:0000313" key="8">
    <source>
        <dbReference type="Proteomes" id="UP000221165"/>
    </source>
</evidence>
<dbReference type="InterPro" id="IPR050230">
    <property type="entry name" value="CALM/Myosin/TropC-like"/>
</dbReference>
<evidence type="ECO:0000256" key="5">
    <source>
        <dbReference type="SAM" id="MobiDB-lite"/>
    </source>
</evidence>
<reference evidence="7 8" key="1">
    <citation type="journal article" date="2017" name="Int. J. Parasitol.">
        <title>The genome of the protozoan parasite Cystoisospora suis and a reverse vaccinology approach to identify vaccine candidates.</title>
        <authorList>
            <person name="Palmieri N."/>
            <person name="Shrestha A."/>
            <person name="Ruttkowski B."/>
            <person name="Beck T."/>
            <person name="Vogl C."/>
            <person name="Tomley F."/>
            <person name="Blake D.P."/>
            <person name="Joachim A."/>
        </authorList>
    </citation>
    <scope>NUCLEOTIDE SEQUENCE [LARGE SCALE GENOMIC DNA]</scope>
    <source>
        <strain evidence="7 8">Wien I</strain>
    </source>
</reference>
<dbReference type="PANTHER" id="PTHR23048:SF0">
    <property type="entry name" value="CALMODULIN LIKE 3"/>
    <property type="match status" value="1"/>
</dbReference>
<dbReference type="OrthoDB" id="435273at2759"/>
<gene>
    <name evidence="7" type="ORF">CSUI_005337</name>
</gene>
<protein>
    <recommendedName>
        <fullName evidence="1">Calmodulin</fullName>
    </recommendedName>
</protein>
<comment type="caution">
    <text evidence="7">The sequence shown here is derived from an EMBL/GenBank/DDBJ whole genome shotgun (WGS) entry which is preliminary data.</text>
</comment>
<sequence length="218" mass="24867">MSKLEKKCPVCYQKLPKPADVLGPMDTELSYFMWMPGFEWRPEPEPETESEYGEESSRRTGRDESGRHVADEDMEEALEEMVEADEMKDRFNDKASGGKVTSDDAMVLARQLGLAPSYEDKKNFEQQSGDHMDYGTFQKFAAASTHPEDNIEDLVEAFAYFDPSKNGYLTRKQMANILMTYGEPLTQQEMDALAAQFFPPGDQVDYRAFCEAMLARKE</sequence>
<feature type="compositionally biased region" description="Basic and acidic residues" evidence="5">
    <location>
        <begin position="55"/>
        <end position="71"/>
    </location>
</feature>
<keyword evidence="8" id="KW-1185">Reference proteome</keyword>
<name>A0A2C6KXZ4_9APIC</name>
<feature type="region of interest" description="Disordered" evidence="5">
    <location>
        <begin position="38"/>
        <end position="73"/>
    </location>
</feature>
<evidence type="ECO:0000313" key="7">
    <source>
        <dbReference type="EMBL" id="PHJ20824.1"/>
    </source>
</evidence>
<proteinExistence type="predicted"/>
<dbReference type="GO" id="GO:0005509">
    <property type="term" value="F:calcium ion binding"/>
    <property type="evidence" value="ECO:0007669"/>
    <property type="project" value="InterPro"/>
</dbReference>